<protein>
    <submittedName>
        <fullName evidence="1">Uncharacterized protein</fullName>
    </submittedName>
</protein>
<evidence type="ECO:0000313" key="1">
    <source>
        <dbReference type="EMBL" id="KAG6600012.1"/>
    </source>
</evidence>
<dbReference type="EMBL" id="JAGKQH010000004">
    <property type="protein sequence ID" value="KAG6600012.1"/>
    <property type="molecule type" value="Genomic_DNA"/>
</dbReference>
<organism evidence="1 2">
    <name type="scientific">Cucurbita argyrosperma subsp. sororia</name>
    <dbReference type="NCBI Taxonomy" id="37648"/>
    <lineage>
        <taxon>Eukaryota</taxon>
        <taxon>Viridiplantae</taxon>
        <taxon>Streptophyta</taxon>
        <taxon>Embryophyta</taxon>
        <taxon>Tracheophyta</taxon>
        <taxon>Spermatophyta</taxon>
        <taxon>Magnoliopsida</taxon>
        <taxon>eudicotyledons</taxon>
        <taxon>Gunneridae</taxon>
        <taxon>Pentapetalae</taxon>
        <taxon>rosids</taxon>
        <taxon>fabids</taxon>
        <taxon>Cucurbitales</taxon>
        <taxon>Cucurbitaceae</taxon>
        <taxon>Cucurbiteae</taxon>
        <taxon>Cucurbita</taxon>
    </lineage>
</organism>
<dbReference type="AlphaFoldDB" id="A0AAV6NLA3"/>
<proteinExistence type="predicted"/>
<sequence>MRIGHVRESDPIPTSLNSSILLLLLDASLRRSPALPSPFSDPTSPPPSSLAFRLLRPLIPSRSDSLLRFSDSSNSPSRILFPASSPSFYRGVF</sequence>
<evidence type="ECO:0000313" key="2">
    <source>
        <dbReference type="Proteomes" id="UP000685013"/>
    </source>
</evidence>
<keyword evidence="2" id="KW-1185">Reference proteome</keyword>
<comment type="caution">
    <text evidence="1">The sequence shown here is derived from an EMBL/GenBank/DDBJ whole genome shotgun (WGS) entry which is preliminary data.</text>
</comment>
<name>A0AAV6NLA3_9ROSI</name>
<dbReference type="Proteomes" id="UP000685013">
    <property type="component" value="Chromosome 4"/>
</dbReference>
<reference evidence="1 2" key="1">
    <citation type="journal article" date="2021" name="Hortic Res">
        <title>The domestication of Cucurbita argyrosperma as revealed by the genome of its wild relative.</title>
        <authorList>
            <person name="Barrera-Redondo J."/>
            <person name="Sanchez-de la Vega G."/>
            <person name="Aguirre-Liguori J.A."/>
            <person name="Castellanos-Morales G."/>
            <person name="Gutierrez-Guerrero Y.T."/>
            <person name="Aguirre-Dugua X."/>
            <person name="Aguirre-Planter E."/>
            <person name="Tenaillon M.I."/>
            <person name="Lira-Saade R."/>
            <person name="Eguiarte L.E."/>
        </authorList>
    </citation>
    <scope>NUCLEOTIDE SEQUENCE [LARGE SCALE GENOMIC DNA]</scope>
    <source>
        <strain evidence="1">JBR-2021</strain>
    </source>
</reference>
<accession>A0AAV6NLA3</accession>
<gene>
    <name evidence="1" type="ORF">SDJN03_05245</name>
</gene>
<feature type="non-terminal residue" evidence="1">
    <location>
        <position position="1"/>
    </location>
</feature>